<dbReference type="InterPro" id="IPR011075">
    <property type="entry name" value="TetR_C"/>
</dbReference>
<dbReference type="Pfam" id="PF00440">
    <property type="entry name" value="TetR_N"/>
    <property type="match status" value="1"/>
</dbReference>
<organism evidence="6 7">
    <name type="scientific">Paraburkholderia atlantica</name>
    <dbReference type="NCBI Taxonomy" id="2654982"/>
    <lineage>
        <taxon>Bacteria</taxon>
        <taxon>Pseudomonadati</taxon>
        <taxon>Pseudomonadota</taxon>
        <taxon>Betaproteobacteria</taxon>
        <taxon>Burkholderiales</taxon>
        <taxon>Burkholderiaceae</taxon>
        <taxon>Paraburkholderia</taxon>
    </lineage>
</organism>
<protein>
    <submittedName>
        <fullName evidence="6">TetR/AcrR family transcriptional repressor of nem operon</fullName>
    </submittedName>
</protein>
<feature type="DNA-binding region" description="H-T-H motif" evidence="4">
    <location>
        <begin position="30"/>
        <end position="49"/>
    </location>
</feature>
<dbReference type="RefSeq" id="WP_026228393.1">
    <property type="nucleotide sequence ID" value="NZ_JACHDD010000018.1"/>
</dbReference>
<accession>A0A7W8PUR1</accession>
<evidence type="ECO:0000313" key="7">
    <source>
        <dbReference type="Proteomes" id="UP000592780"/>
    </source>
</evidence>
<comment type="caution">
    <text evidence="6">The sequence shown here is derived from an EMBL/GenBank/DDBJ whole genome shotgun (WGS) entry which is preliminary data.</text>
</comment>
<dbReference type="InterPro" id="IPR001647">
    <property type="entry name" value="HTH_TetR"/>
</dbReference>
<keyword evidence="1" id="KW-0805">Transcription regulation</keyword>
<evidence type="ECO:0000256" key="3">
    <source>
        <dbReference type="ARBA" id="ARBA00023163"/>
    </source>
</evidence>
<dbReference type="PANTHER" id="PTHR47506">
    <property type="entry name" value="TRANSCRIPTIONAL REGULATORY PROTEIN"/>
    <property type="match status" value="1"/>
</dbReference>
<evidence type="ECO:0000313" key="6">
    <source>
        <dbReference type="EMBL" id="MBB5429077.1"/>
    </source>
</evidence>
<dbReference type="Gene3D" id="1.10.357.10">
    <property type="entry name" value="Tetracycline Repressor, domain 2"/>
    <property type="match status" value="1"/>
</dbReference>
<gene>
    <name evidence="6" type="ORF">HDG40_007272</name>
</gene>
<keyword evidence="2 4" id="KW-0238">DNA-binding</keyword>
<dbReference type="SUPFAM" id="SSF46689">
    <property type="entry name" value="Homeodomain-like"/>
    <property type="match status" value="1"/>
</dbReference>
<dbReference type="InterPro" id="IPR036271">
    <property type="entry name" value="Tet_transcr_reg_TetR-rel_C_sf"/>
</dbReference>
<name>A0A7W8PUR1_PARAM</name>
<evidence type="ECO:0000256" key="4">
    <source>
        <dbReference type="PROSITE-ProRule" id="PRU00335"/>
    </source>
</evidence>
<evidence type="ECO:0000259" key="5">
    <source>
        <dbReference type="PROSITE" id="PS50977"/>
    </source>
</evidence>
<reference evidence="6 7" key="1">
    <citation type="submission" date="2020-08" db="EMBL/GenBank/DDBJ databases">
        <title>Genomic Encyclopedia of Type Strains, Phase IV (KMG-V): Genome sequencing to study the core and pangenomes of soil and plant-associated prokaryotes.</title>
        <authorList>
            <person name="Whitman W."/>
        </authorList>
    </citation>
    <scope>NUCLEOTIDE SEQUENCE [LARGE SCALE GENOMIC DNA]</scope>
    <source>
        <strain evidence="6 7">JPY158</strain>
    </source>
</reference>
<evidence type="ECO:0000256" key="1">
    <source>
        <dbReference type="ARBA" id="ARBA00023015"/>
    </source>
</evidence>
<dbReference type="PANTHER" id="PTHR47506:SF6">
    <property type="entry name" value="HTH-TYPE TRANSCRIPTIONAL REPRESSOR NEMR"/>
    <property type="match status" value="1"/>
</dbReference>
<dbReference type="GO" id="GO:0003677">
    <property type="term" value="F:DNA binding"/>
    <property type="evidence" value="ECO:0007669"/>
    <property type="project" value="UniProtKB-UniRule"/>
</dbReference>
<dbReference type="PRINTS" id="PR00455">
    <property type="entry name" value="HTHTETR"/>
</dbReference>
<dbReference type="PROSITE" id="PS50977">
    <property type="entry name" value="HTH_TETR_2"/>
    <property type="match status" value="1"/>
</dbReference>
<sequence>MPRPPNPEVRSRLLTCGRDVVLSLGFNGCGVADITEAAGVPKGSFYNYFESKEEFAAEILEAYWQSIEDRHGSILYDARVKPLSRIARFFHAISDDHGREDFTLGCLIGNLSLELSNASEQTRQRVSTLIRRWEETLAVCLREAQQRGELDKRRNADELAAMMVEAYEGAVMRGKIEQSGQACERFEKVMLPLLLA</sequence>
<dbReference type="Proteomes" id="UP000592780">
    <property type="component" value="Unassembled WGS sequence"/>
</dbReference>
<dbReference type="AlphaFoldDB" id="A0A7W8PUR1"/>
<dbReference type="InterPro" id="IPR009057">
    <property type="entry name" value="Homeodomain-like_sf"/>
</dbReference>
<feature type="domain" description="HTH tetR-type" evidence="5">
    <location>
        <begin position="7"/>
        <end position="67"/>
    </location>
</feature>
<dbReference type="EMBL" id="JACHDD010000018">
    <property type="protein sequence ID" value="MBB5429077.1"/>
    <property type="molecule type" value="Genomic_DNA"/>
</dbReference>
<evidence type="ECO:0000256" key="2">
    <source>
        <dbReference type="ARBA" id="ARBA00023125"/>
    </source>
</evidence>
<proteinExistence type="predicted"/>
<keyword evidence="3" id="KW-0804">Transcription</keyword>
<dbReference type="Pfam" id="PF16925">
    <property type="entry name" value="TetR_C_13"/>
    <property type="match status" value="1"/>
</dbReference>
<keyword evidence="7" id="KW-1185">Reference proteome</keyword>
<dbReference type="SUPFAM" id="SSF48498">
    <property type="entry name" value="Tetracyclin repressor-like, C-terminal domain"/>
    <property type="match status" value="1"/>
</dbReference>